<dbReference type="AlphaFoldDB" id="A0A2P5ADK9"/>
<feature type="compositionally biased region" description="Basic residues" evidence="1">
    <location>
        <begin position="193"/>
        <end position="205"/>
    </location>
</feature>
<organism evidence="2 3">
    <name type="scientific">Parasponia andersonii</name>
    <name type="common">Sponia andersonii</name>
    <dbReference type="NCBI Taxonomy" id="3476"/>
    <lineage>
        <taxon>Eukaryota</taxon>
        <taxon>Viridiplantae</taxon>
        <taxon>Streptophyta</taxon>
        <taxon>Embryophyta</taxon>
        <taxon>Tracheophyta</taxon>
        <taxon>Spermatophyta</taxon>
        <taxon>Magnoliopsida</taxon>
        <taxon>eudicotyledons</taxon>
        <taxon>Gunneridae</taxon>
        <taxon>Pentapetalae</taxon>
        <taxon>rosids</taxon>
        <taxon>fabids</taxon>
        <taxon>Rosales</taxon>
        <taxon>Cannabaceae</taxon>
        <taxon>Parasponia</taxon>
    </lineage>
</organism>
<gene>
    <name evidence="2" type="ORF">PanWU01x14_342850</name>
</gene>
<reference evidence="3" key="1">
    <citation type="submission" date="2016-06" db="EMBL/GenBank/DDBJ databases">
        <title>Parallel loss of symbiosis genes in relatives of nitrogen-fixing non-legume Parasponia.</title>
        <authorList>
            <person name="Van Velzen R."/>
            <person name="Holmer R."/>
            <person name="Bu F."/>
            <person name="Rutten L."/>
            <person name="Van Zeijl A."/>
            <person name="Liu W."/>
            <person name="Santuari L."/>
            <person name="Cao Q."/>
            <person name="Sharma T."/>
            <person name="Shen D."/>
            <person name="Roswanjaya Y."/>
            <person name="Wardhani T."/>
            <person name="Kalhor M.S."/>
            <person name="Jansen J."/>
            <person name="Van den Hoogen J."/>
            <person name="Gungor B."/>
            <person name="Hartog M."/>
            <person name="Hontelez J."/>
            <person name="Verver J."/>
            <person name="Yang W.-C."/>
            <person name="Schijlen E."/>
            <person name="Repin R."/>
            <person name="Schilthuizen M."/>
            <person name="Schranz E."/>
            <person name="Heidstra R."/>
            <person name="Miyata K."/>
            <person name="Fedorova E."/>
            <person name="Kohlen W."/>
            <person name="Bisseling T."/>
            <person name="Smit S."/>
            <person name="Geurts R."/>
        </authorList>
    </citation>
    <scope>NUCLEOTIDE SEQUENCE [LARGE SCALE GENOMIC DNA]</scope>
    <source>
        <strain evidence="3">cv. WU1-14</strain>
    </source>
</reference>
<sequence length="217" mass="24755">MEILMKSINASRIVDIFNDKTFVDGVDGEEIFGEINAEDSEDEYKDPECWDTDYEMSDDDVGITNEVEKHLIGTSITKGKTPMVMVDDGDNDESNCNNGERTKQTQKKQMPNLPIFRVEIDMKQPEFKLGTNRHATEMIEDSNEKQFATLYDYSEEIKASNLGSTVEFYIDNDQQQPSVPSKRAFVSDDKVIHKGKSKPRKKVKNLAHSYTTSQESF</sequence>
<name>A0A2P5ADK9_PARAD</name>
<accession>A0A2P5ADK9</accession>
<keyword evidence="3" id="KW-1185">Reference proteome</keyword>
<protein>
    <submittedName>
        <fullName evidence="2">Uncharacterized protein</fullName>
    </submittedName>
</protein>
<evidence type="ECO:0000313" key="3">
    <source>
        <dbReference type="Proteomes" id="UP000237105"/>
    </source>
</evidence>
<proteinExistence type="predicted"/>
<dbReference type="Proteomes" id="UP000237105">
    <property type="component" value="Unassembled WGS sequence"/>
</dbReference>
<dbReference type="OrthoDB" id="10537123at2759"/>
<comment type="caution">
    <text evidence="2">The sequence shown here is derived from an EMBL/GenBank/DDBJ whole genome shotgun (WGS) entry which is preliminary data.</text>
</comment>
<feature type="compositionally biased region" description="Polar residues" evidence="1">
    <location>
        <begin position="208"/>
        <end position="217"/>
    </location>
</feature>
<evidence type="ECO:0000256" key="1">
    <source>
        <dbReference type="SAM" id="MobiDB-lite"/>
    </source>
</evidence>
<evidence type="ECO:0000313" key="2">
    <source>
        <dbReference type="EMBL" id="PON34619.1"/>
    </source>
</evidence>
<dbReference type="EMBL" id="JXTB01000650">
    <property type="protein sequence ID" value="PON34619.1"/>
    <property type="molecule type" value="Genomic_DNA"/>
</dbReference>
<feature type="region of interest" description="Disordered" evidence="1">
    <location>
        <begin position="191"/>
        <end position="217"/>
    </location>
</feature>